<keyword evidence="2" id="KW-0472">Membrane</keyword>
<dbReference type="EMBL" id="KZ857385">
    <property type="protein sequence ID" value="RDX54120.1"/>
    <property type="molecule type" value="Genomic_DNA"/>
</dbReference>
<feature type="transmembrane region" description="Helical" evidence="2">
    <location>
        <begin position="44"/>
        <end position="65"/>
    </location>
</feature>
<evidence type="ECO:0000313" key="3">
    <source>
        <dbReference type="EMBL" id="RDX54120.1"/>
    </source>
</evidence>
<evidence type="ECO:0000313" key="4">
    <source>
        <dbReference type="Proteomes" id="UP000256964"/>
    </source>
</evidence>
<reference evidence="3 4" key="1">
    <citation type="journal article" date="2018" name="Biotechnol. Biofuels">
        <title>Integrative visual omics of the white-rot fungus Polyporus brumalis exposes the biotechnological potential of its oxidative enzymes for delignifying raw plant biomass.</title>
        <authorList>
            <person name="Miyauchi S."/>
            <person name="Rancon A."/>
            <person name="Drula E."/>
            <person name="Hage H."/>
            <person name="Chaduli D."/>
            <person name="Favel A."/>
            <person name="Grisel S."/>
            <person name="Henrissat B."/>
            <person name="Herpoel-Gimbert I."/>
            <person name="Ruiz-Duenas F.J."/>
            <person name="Chevret D."/>
            <person name="Hainaut M."/>
            <person name="Lin J."/>
            <person name="Wang M."/>
            <person name="Pangilinan J."/>
            <person name="Lipzen A."/>
            <person name="Lesage-Meessen L."/>
            <person name="Navarro D."/>
            <person name="Riley R."/>
            <person name="Grigoriev I.V."/>
            <person name="Zhou S."/>
            <person name="Raouche S."/>
            <person name="Rosso M.N."/>
        </authorList>
    </citation>
    <scope>NUCLEOTIDE SEQUENCE [LARGE SCALE GENOMIC DNA]</scope>
    <source>
        <strain evidence="3 4">BRFM 1820</strain>
    </source>
</reference>
<gene>
    <name evidence="3" type="ORF">OH76DRAFT_1398424</name>
</gene>
<keyword evidence="2" id="KW-1133">Transmembrane helix</keyword>
<evidence type="ECO:0000256" key="2">
    <source>
        <dbReference type="SAM" id="Phobius"/>
    </source>
</evidence>
<dbReference type="AlphaFoldDB" id="A0A371DNJ8"/>
<feature type="compositionally biased region" description="Polar residues" evidence="1">
    <location>
        <begin position="10"/>
        <end position="24"/>
    </location>
</feature>
<keyword evidence="2" id="KW-0812">Transmembrane</keyword>
<dbReference type="Proteomes" id="UP000256964">
    <property type="component" value="Unassembled WGS sequence"/>
</dbReference>
<sequence length="72" mass="7976">MDSAHREVARSNTKATSSTLHRTFSSASELGPIRRFVHESTPLVLVYAAASGLPVQWLTFLGISLREKLICY</sequence>
<protein>
    <submittedName>
        <fullName evidence="3">Uncharacterized protein</fullName>
    </submittedName>
</protein>
<organism evidence="3 4">
    <name type="scientific">Lentinus brumalis</name>
    <dbReference type="NCBI Taxonomy" id="2498619"/>
    <lineage>
        <taxon>Eukaryota</taxon>
        <taxon>Fungi</taxon>
        <taxon>Dikarya</taxon>
        <taxon>Basidiomycota</taxon>
        <taxon>Agaricomycotina</taxon>
        <taxon>Agaricomycetes</taxon>
        <taxon>Polyporales</taxon>
        <taxon>Polyporaceae</taxon>
        <taxon>Lentinus</taxon>
    </lineage>
</organism>
<keyword evidence="4" id="KW-1185">Reference proteome</keyword>
<feature type="region of interest" description="Disordered" evidence="1">
    <location>
        <begin position="1"/>
        <end position="24"/>
    </location>
</feature>
<evidence type="ECO:0000256" key="1">
    <source>
        <dbReference type="SAM" id="MobiDB-lite"/>
    </source>
</evidence>
<accession>A0A371DNJ8</accession>
<name>A0A371DNJ8_9APHY</name>
<proteinExistence type="predicted"/>